<reference evidence="1" key="2">
    <citation type="submission" date="2024-10" db="UniProtKB">
        <authorList>
            <consortium name="EnsemblProtists"/>
        </authorList>
    </citation>
    <scope>IDENTIFICATION</scope>
</reference>
<name>A0A0D3KLY2_EMIH1</name>
<protein>
    <submittedName>
        <fullName evidence="1">Uncharacterized protein</fullName>
    </submittedName>
</protein>
<dbReference type="KEGG" id="ehx:EMIHUDRAFT_200972"/>
<reference evidence="2" key="1">
    <citation type="journal article" date="2013" name="Nature">
        <title>Pan genome of the phytoplankton Emiliania underpins its global distribution.</title>
        <authorList>
            <person name="Read B.A."/>
            <person name="Kegel J."/>
            <person name="Klute M.J."/>
            <person name="Kuo A."/>
            <person name="Lefebvre S.C."/>
            <person name="Maumus F."/>
            <person name="Mayer C."/>
            <person name="Miller J."/>
            <person name="Monier A."/>
            <person name="Salamov A."/>
            <person name="Young J."/>
            <person name="Aguilar M."/>
            <person name="Claverie J.M."/>
            <person name="Frickenhaus S."/>
            <person name="Gonzalez K."/>
            <person name="Herman E.K."/>
            <person name="Lin Y.C."/>
            <person name="Napier J."/>
            <person name="Ogata H."/>
            <person name="Sarno A.F."/>
            <person name="Shmutz J."/>
            <person name="Schroeder D."/>
            <person name="de Vargas C."/>
            <person name="Verret F."/>
            <person name="von Dassow P."/>
            <person name="Valentin K."/>
            <person name="Van de Peer Y."/>
            <person name="Wheeler G."/>
            <person name="Dacks J.B."/>
            <person name="Delwiche C.F."/>
            <person name="Dyhrman S.T."/>
            <person name="Glockner G."/>
            <person name="John U."/>
            <person name="Richards T."/>
            <person name="Worden A.Z."/>
            <person name="Zhang X."/>
            <person name="Grigoriev I.V."/>
            <person name="Allen A.E."/>
            <person name="Bidle K."/>
            <person name="Borodovsky M."/>
            <person name="Bowler C."/>
            <person name="Brownlee C."/>
            <person name="Cock J.M."/>
            <person name="Elias M."/>
            <person name="Gladyshev V.N."/>
            <person name="Groth M."/>
            <person name="Guda C."/>
            <person name="Hadaegh A."/>
            <person name="Iglesias-Rodriguez M.D."/>
            <person name="Jenkins J."/>
            <person name="Jones B.M."/>
            <person name="Lawson T."/>
            <person name="Leese F."/>
            <person name="Lindquist E."/>
            <person name="Lobanov A."/>
            <person name="Lomsadze A."/>
            <person name="Malik S.B."/>
            <person name="Marsh M.E."/>
            <person name="Mackinder L."/>
            <person name="Mock T."/>
            <person name="Mueller-Roeber B."/>
            <person name="Pagarete A."/>
            <person name="Parker M."/>
            <person name="Probert I."/>
            <person name="Quesneville H."/>
            <person name="Raines C."/>
            <person name="Rensing S.A."/>
            <person name="Riano-Pachon D.M."/>
            <person name="Richier S."/>
            <person name="Rokitta S."/>
            <person name="Shiraiwa Y."/>
            <person name="Soanes D.M."/>
            <person name="van der Giezen M."/>
            <person name="Wahlund T.M."/>
            <person name="Williams B."/>
            <person name="Wilson W."/>
            <person name="Wolfe G."/>
            <person name="Wurch L.L."/>
        </authorList>
    </citation>
    <scope>NUCLEOTIDE SEQUENCE</scope>
</reference>
<dbReference type="HOGENOM" id="CLU_1083534_0_0_1"/>
<keyword evidence="2" id="KW-1185">Reference proteome</keyword>
<evidence type="ECO:0000313" key="2">
    <source>
        <dbReference type="Proteomes" id="UP000013827"/>
    </source>
</evidence>
<evidence type="ECO:0000313" key="1">
    <source>
        <dbReference type="EnsemblProtists" id="EOD36767"/>
    </source>
</evidence>
<sequence length="257" mass="26366">MVCPLDLALTGTAWARFLNELLTCGLLDAAPFSSSAALQLAIDRLDVSPAALEVKEPDLLPVGGLAAAAALAGDAAHAQRGAPRRASAAASAARPAAAARAALAPCLAPLACTPLWADGYLRELAHGAGPRSWPTEAGPRSWPTELAHMEGEPSATMARWLRFANTLGALELLAADVAPRRQRARIAWRPTIWPASSSCCRGRFTSSSTALARRPVSARSATADGGSASGAGACLARARSRRGGSAPAFCLAPDDLS</sequence>
<dbReference type="AlphaFoldDB" id="A0A0D3KLY2"/>
<dbReference type="GeneID" id="17282037"/>
<accession>A0A0D3KLY2</accession>
<dbReference type="RefSeq" id="XP_005789196.1">
    <property type="nucleotide sequence ID" value="XM_005789139.1"/>
</dbReference>
<dbReference type="EnsemblProtists" id="EOD36767">
    <property type="protein sequence ID" value="EOD36767"/>
    <property type="gene ID" value="EMIHUDRAFT_200972"/>
</dbReference>
<dbReference type="Proteomes" id="UP000013827">
    <property type="component" value="Unassembled WGS sequence"/>
</dbReference>
<organism evidence="1 2">
    <name type="scientific">Emiliania huxleyi (strain CCMP1516)</name>
    <dbReference type="NCBI Taxonomy" id="280463"/>
    <lineage>
        <taxon>Eukaryota</taxon>
        <taxon>Haptista</taxon>
        <taxon>Haptophyta</taxon>
        <taxon>Prymnesiophyceae</taxon>
        <taxon>Isochrysidales</taxon>
        <taxon>Noelaerhabdaceae</taxon>
        <taxon>Emiliania</taxon>
    </lineage>
</organism>
<dbReference type="PaxDb" id="2903-EOD36767"/>
<proteinExistence type="predicted"/>